<name>B1WNW9_CROS5</name>
<dbReference type="GO" id="GO:0009116">
    <property type="term" value="P:nucleoside metabolic process"/>
    <property type="evidence" value="ECO:0007669"/>
    <property type="project" value="InterPro"/>
</dbReference>
<feature type="domain" description="Nucleoside phosphorylase" evidence="2">
    <location>
        <begin position="77"/>
        <end position="206"/>
    </location>
</feature>
<dbReference type="EMBL" id="CP000806">
    <property type="protein sequence ID" value="ACB53148.1"/>
    <property type="molecule type" value="Genomic_DNA"/>
</dbReference>
<dbReference type="eggNOG" id="COG0775">
    <property type="taxonomic scope" value="Bacteria"/>
</dbReference>
<organism evidence="3 4">
    <name type="scientific">Crocosphaera subtropica (strain ATCC 51142 / BH68)</name>
    <name type="common">Cyanothece sp. (strain ATCC 51142)</name>
    <dbReference type="NCBI Taxonomy" id="43989"/>
    <lineage>
        <taxon>Bacteria</taxon>
        <taxon>Bacillati</taxon>
        <taxon>Cyanobacteriota</taxon>
        <taxon>Cyanophyceae</taxon>
        <taxon>Oscillatoriophycideae</taxon>
        <taxon>Chroococcales</taxon>
        <taxon>Aphanothecaceae</taxon>
        <taxon>Crocosphaera</taxon>
        <taxon>Crocosphaera subtropica</taxon>
    </lineage>
</organism>
<dbReference type="GO" id="GO:0003824">
    <property type="term" value="F:catalytic activity"/>
    <property type="evidence" value="ECO:0007669"/>
    <property type="project" value="InterPro"/>
</dbReference>
<dbReference type="InterPro" id="IPR035994">
    <property type="entry name" value="Nucleoside_phosphorylase_sf"/>
</dbReference>
<proteinExistence type="predicted"/>
<evidence type="ECO:0000313" key="3">
    <source>
        <dbReference type="EMBL" id="ACB53148.1"/>
    </source>
</evidence>
<protein>
    <recommendedName>
        <fullName evidence="2">Nucleoside phosphorylase domain-containing protein</fullName>
    </recommendedName>
</protein>
<dbReference type="Proteomes" id="UP000001203">
    <property type="component" value="Chromosome circular"/>
</dbReference>
<dbReference type="Gene3D" id="3.40.50.1580">
    <property type="entry name" value="Nucleoside phosphorylase domain"/>
    <property type="match status" value="1"/>
</dbReference>
<keyword evidence="4" id="KW-1185">Reference proteome</keyword>
<dbReference type="SUPFAM" id="SSF53167">
    <property type="entry name" value="Purine and uridine phosphorylases"/>
    <property type="match status" value="1"/>
</dbReference>
<evidence type="ECO:0000256" key="1">
    <source>
        <dbReference type="SAM" id="MobiDB-lite"/>
    </source>
</evidence>
<dbReference type="KEGG" id="cyt:cce_3800"/>
<dbReference type="HOGENOM" id="CLU_097574_0_0_3"/>
<gene>
    <name evidence="3" type="ordered locus">cce_3800</name>
</gene>
<dbReference type="InterPro" id="IPR000845">
    <property type="entry name" value="Nucleoside_phosphorylase_d"/>
</dbReference>
<dbReference type="STRING" id="43989.cce_3800"/>
<evidence type="ECO:0000313" key="4">
    <source>
        <dbReference type="Proteomes" id="UP000001203"/>
    </source>
</evidence>
<dbReference type="AlphaFoldDB" id="B1WNW9"/>
<accession>B1WNW9</accession>
<feature type="region of interest" description="Disordered" evidence="1">
    <location>
        <begin position="1"/>
        <end position="22"/>
    </location>
</feature>
<evidence type="ECO:0000259" key="2">
    <source>
        <dbReference type="Pfam" id="PF01048"/>
    </source>
</evidence>
<sequence length="250" mass="28042">MQELSMLSRSHSHYNPNPQNPAFDTVLVPQGMEYKTVRQGMGKNKSKVNIIPIPVGIKPLTNFLEQWQQCPDFLNKLPQGLILMGLGGSLSKKYSVGDVILYKKCGLMDDSQESKGQCNHFLTERLFQLLGNSTFMGTGITSDHVICSAQEKLLLGKKYQADVVDMEGYALWNWSQKLGIPVAMIRVISDNCEQDLPNLTKAFREDGSLQPLILARQMLKNPSNSIHLIRSSLTSLRVLKEVANKISQYE</sequence>
<dbReference type="Pfam" id="PF01048">
    <property type="entry name" value="PNP_UDP_1"/>
    <property type="match status" value="1"/>
</dbReference>
<reference evidence="3 4" key="1">
    <citation type="journal article" date="2008" name="Proc. Natl. Acad. Sci. U.S.A.">
        <title>The genome of Cyanothece 51142, a unicellular diazotrophic cyanobacterium important in the marine nitrogen cycle.</title>
        <authorList>
            <person name="Welsh E.A."/>
            <person name="Liberton M."/>
            <person name="Stoeckel J."/>
            <person name="Loh T."/>
            <person name="Elvitigala T."/>
            <person name="Wang C."/>
            <person name="Wollam A."/>
            <person name="Fulton R.S."/>
            <person name="Clifton S.W."/>
            <person name="Jacobs J.M."/>
            <person name="Aurora R."/>
            <person name="Ghosh B.K."/>
            <person name="Sherman L.A."/>
            <person name="Smith R.D."/>
            <person name="Wilson R.K."/>
            <person name="Pakrasi H.B."/>
        </authorList>
    </citation>
    <scope>NUCLEOTIDE SEQUENCE [LARGE SCALE GENOMIC DNA]</scope>
    <source>
        <strain evidence="4">ATCC 51142 / BH68</strain>
    </source>
</reference>